<proteinExistence type="predicted"/>
<dbReference type="AlphaFoldDB" id="A0A846QQX0"/>
<sequence>MNMPREQRKRLLVLVGAGLGLVLAVRFVALPLVEYRKDLSHRIQATERECVRVAEAAGEFAAVRADAARRTKGMKTGGKTLFAYLENVAARTKLRERVELMKPATRKLENGAVEQSVEMRLGGLFMDDLVRFLYEAETSTGRAAVRRMHVRKVRDRLDVDVVFVSVEGA</sequence>
<comment type="caution">
    <text evidence="1">The sequence shown here is derived from an EMBL/GenBank/DDBJ whole genome shotgun (WGS) entry which is preliminary data.</text>
</comment>
<evidence type="ECO:0008006" key="3">
    <source>
        <dbReference type="Google" id="ProtNLM"/>
    </source>
</evidence>
<gene>
    <name evidence="1" type="ORF">GGQ74_002436</name>
</gene>
<accession>A0A846QQX0</accession>
<organism evidence="1 2">
    <name type="scientific">Desulfobaculum xiamenense</name>
    <dbReference type="NCBI Taxonomy" id="995050"/>
    <lineage>
        <taxon>Bacteria</taxon>
        <taxon>Pseudomonadati</taxon>
        <taxon>Thermodesulfobacteriota</taxon>
        <taxon>Desulfovibrionia</taxon>
        <taxon>Desulfovibrionales</taxon>
        <taxon>Desulfovibrionaceae</taxon>
        <taxon>Desulfobaculum</taxon>
    </lineage>
</organism>
<keyword evidence="2" id="KW-1185">Reference proteome</keyword>
<name>A0A846QQX0_9BACT</name>
<dbReference type="EMBL" id="JAATJA010000002">
    <property type="protein sequence ID" value="NJB68763.1"/>
    <property type="molecule type" value="Genomic_DNA"/>
</dbReference>
<reference evidence="1 2" key="1">
    <citation type="submission" date="2020-03" db="EMBL/GenBank/DDBJ databases">
        <title>Genomic Encyclopedia of Type Strains, Phase IV (KMG-IV): sequencing the most valuable type-strain genomes for metagenomic binning, comparative biology and taxonomic classification.</title>
        <authorList>
            <person name="Goeker M."/>
        </authorList>
    </citation>
    <scope>NUCLEOTIDE SEQUENCE [LARGE SCALE GENOMIC DNA]</scope>
    <source>
        <strain evidence="1 2">DSM 24233</strain>
    </source>
</reference>
<dbReference type="RefSeq" id="WP_167941803.1">
    <property type="nucleotide sequence ID" value="NZ_JAATJA010000002.1"/>
</dbReference>
<evidence type="ECO:0000313" key="1">
    <source>
        <dbReference type="EMBL" id="NJB68763.1"/>
    </source>
</evidence>
<evidence type="ECO:0000313" key="2">
    <source>
        <dbReference type="Proteomes" id="UP000580856"/>
    </source>
</evidence>
<dbReference type="Proteomes" id="UP000580856">
    <property type="component" value="Unassembled WGS sequence"/>
</dbReference>
<protein>
    <recommendedName>
        <fullName evidence="3">Type II secretion system (T2SS), protein M</fullName>
    </recommendedName>
</protein>